<comment type="pathway">
    <text evidence="1">Protein modification; protein ubiquitination.</text>
</comment>
<dbReference type="SMART" id="SM00710">
    <property type="entry name" value="PbH1"/>
    <property type="match status" value="9"/>
</dbReference>
<evidence type="ECO:0000313" key="5">
    <source>
        <dbReference type="EMBL" id="AVR88369.1"/>
    </source>
</evidence>
<dbReference type="SMART" id="SM00722">
    <property type="entry name" value="CASH"/>
    <property type="match status" value="2"/>
</dbReference>
<dbReference type="Proteomes" id="UP000241885">
    <property type="component" value="Chromosome"/>
</dbReference>
<evidence type="ECO:0000256" key="3">
    <source>
        <dbReference type="ARBA" id="ARBA00022786"/>
    </source>
</evidence>
<evidence type="ECO:0000313" key="6">
    <source>
        <dbReference type="Proteomes" id="UP000241885"/>
    </source>
</evidence>
<evidence type="ECO:0000256" key="1">
    <source>
        <dbReference type="ARBA" id="ARBA00004906"/>
    </source>
</evidence>
<sequence>MSPNHVRRLRALAAGLLLVALGLVTAGDTLAATLRVRAGESIQAAIERAQPGDVIEIERARYAENLLIAKPLTLRGLDRPTLDGQGRGDVVRIAAPGVTIEGFIIWNSGDHLGEQNAGIYIQPGADHALVRNCDLAYNLFGLWIEKANDVRVENNVITGKRDYMSVKRGNGIQLYNTHRAQILGNNISFVRDALYVDVSHDAVFRANRLHHSRYGTHYMNAYDNVWEGNDTWMNRGGLALMEVRRLTVRNNRAWANSDHGIMLRTIQDSTIEGNVVAGNQRGFFIYDAEYNTLRGNTVVDNVVGVHLWAGSKNNEVEGNDFILNREQVRYVGARDLPWGEQAGNYWSNYLGWDRDGDGAGDVRYEANDLVDRLSWRHPLMKLLLASPAVQTLRLVGQQFPLLRAPSIVDPNPRMLPHNPDWSQWRGRHFPRPQ</sequence>
<dbReference type="PANTHER" id="PTHR22990:SF15">
    <property type="entry name" value="F-BOX ONLY PROTEIN 10"/>
    <property type="match status" value="1"/>
</dbReference>
<dbReference type="NCBIfam" id="TIGR04247">
    <property type="entry name" value="NosD_copper_fam"/>
    <property type="match status" value="1"/>
</dbReference>
<dbReference type="EMBL" id="CP028339">
    <property type="protein sequence ID" value="AVR88369.1"/>
    <property type="molecule type" value="Genomic_DNA"/>
</dbReference>
<dbReference type="InterPro" id="IPR022441">
    <property type="entry name" value="Para_beta_helix_rpt-2"/>
</dbReference>
<dbReference type="InterPro" id="IPR026464">
    <property type="entry name" value="NosD_copper_fam"/>
</dbReference>
<dbReference type="Pfam" id="PF05048">
    <property type="entry name" value="NosD"/>
    <property type="match status" value="1"/>
</dbReference>
<feature type="domain" description="Carbohydrate-binding/sugar hydrolysis" evidence="4">
    <location>
        <begin position="203"/>
        <end position="362"/>
    </location>
</feature>
<reference evidence="5 6" key="1">
    <citation type="submission" date="2018-03" db="EMBL/GenBank/DDBJ databases">
        <title>Complete genome sequence of Thauera aromatica, a model organism for studying aromatic compound degradation under denitrifying conditions.</title>
        <authorList>
            <person name="Lo H.-Y."/>
            <person name="Goris T."/>
            <person name="Boll M."/>
            <person name="Mueller J.A."/>
        </authorList>
    </citation>
    <scope>NUCLEOTIDE SEQUENCE [LARGE SCALE GENOMIC DNA]</scope>
    <source>
        <strain evidence="5 6">K172</strain>
    </source>
</reference>
<dbReference type="AlphaFoldDB" id="A0A2R4BM12"/>
<dbReference type="InterPro" id="IPR011050">
    <property type="entry name" value="Pectin_lyase_fold/virulence"/>
</dbReference>
<dbReference type="NCBIfam" id="TIGR03804">
    <property type="entry name" value="para_beta_helix"/>
    <property type="match status" value="1"/>
</dbReference>
<dbReference type="OrthoDB" id="9767990at2"/>
<evidence type="ECO:0000259" key="4">
    <source>
        <dbReference type="SMART" id="SM00722"/>
    </source>
</evidence>
<dbReference type="InterPro" id="IPR006626">
    <property type="entry name" value="PbH1"/>
</dbReference>
<protein>
    <submittedName>
        <fullName evidence="5">Nitrous oxide reductase maturation protein NosF (ATPase)</fullName>
    </submittedName>
</protein>
<gene>
    <name evidence="5" type="ORF">Tharo_1444</name>
</gene>
<dbReference type="PANTHER" id="PTHR22990">
    <property type="entry name" value="F-BOX ONLY PROTEIN"/>
    <property type="match status" value="1"/>
</dbReference>
<dbReference type="InterPro" id="IPR007742">
    <property type="entry name" value="NosD_dom"/>
</dbReference>
<dbReference type="KEGG" id="tak:Tharo_1444"/>
<dbReference type="RefSeq" id="WP_107220622.1">
    <property type="nucleotide sequence ID" value="NZ_CP028339.1"/>
</dbReference>
<proteinExistence type="predicted"/>
<dbReference type="InterPro" id="IPR051550">
    <property type="entry name" value="SCF-Subunits/Alg-Epimerases"/>
</dbReference>
<dbReference type="Gene3D" id="2.160.20.10">
    <property type="entry name" value="Single-stranded right-handed beta-helix, Pectin lyase-like"/>
    <property type="match status" value="2"/>
</dbReference>
<organism evidence="5 6">
    <name type="scientific">Thauera aromatica K172</name>
    <dbReference type="NCBI Taxonomy" id="44139"/>
    <lineage>
        <taxon>Bacteria</taxon>
        <taxon>Pseudomonadati</taxon>
        <taxon>Pseudomonadota</taxon>
        <taxon>Betaproteobacteria</taxon>
        <taxon>Rhodocyclales</taxon>
        <taxon>Zoogloeaceae</taxon>
        <taxon>Thauera</taxon>
    </lineage>
</organism>
<evidence type="ECO:0000256" key="2">
    <source>
        <dbReference type="ARBA" id="ARBA00022737"/>
    </source>
</evidence>
<feature type="domain" description="Carbohydrate-binding/sugar hydrolysis" evidence="4">
    <location>
        <begin position="49"/>
        <end position="197"/>
    </location>
</feature>
<dbReference type="SUPFAM" id="SSF51126">
    <property type="entry name" value="Pectin lyase-like"/>
    <property type="match status" value="1"/>
</dbReference>
<dbReference type="InterPro" id="IPR012334">
    <property type="entry name" value="Pectin_lyas_fold"/>
</dbReference>
<name>A0A2R4BM12_THAAR</name>
<keyword evidence="2" id="KW-0677">Repeat</keyword>
<dbReference type="InterPro" id="IPR006633">
    <property type="entry name" value="Carb-bd_sugar_hydrolysis-dom"/>
</dbReference>
<keyword evidence="6" id="KW-1185">Reference proteome</keyword>
<accession>A0A2R4BM12</accession>
<keyword evidence="3" id="KW-0833">Ubl conjugation pathway</keyword>